<reference evidence="2 3" key="1">
    <citation type="submission" date="2018-03" db="EMBL/GenBank/DDBJ databases">
        <authorList>
            <person name="Keele B.F."/>
        </authorList>
    </citation>
    <scope>NUCLEOTIDE SEQUENCE [LARGE SCALE GENOMIC DNA]</scope>
    <source>
        <strain evidence="2 3">IB-3</strain>
    </source>
</reference>
<dbReference type="AlphaFoldDB" id="A0A2R7Z2M3"/>
<evidence type="ECO:0000313" key="3">
    <source>
        <dbReference type="Proteomes" id="UP000244867"/>
    </source>
</evidence>
<dbReference type="Proteomes" id="UP000244867">
    <property type="component" value="Unassembled WGS sequence"/>
</dbReference>
<keyword evidence="3" id="KW-1185">Reference proteome</keyword>
<dbReference type="RefSeq" id="WP_108343009.1">
    <property type="nucleotide sequence ID" value="NZ_PYXZ01000001.1"/>
</dbReference>
<name>A0A2R7Z2M3_9ACTN</name>
<protein>
    <recommendedName>
        <fullName evidence="4">Htaa domain-containing protein</fullName>
    </recommendedName>
</protein>
<keyword evidence="1" id="KW-0732">Signal</keyword>
<dbReference type="OrthoDB" id="3784308at2"/>
<feature type="signal peptide" evidence="1">
    <location>
        <begin position="1"/>
        <end position="26"/>
    </location>
</feature>
<evidence type="ECO:0000256" key="1">
    <source>
        <dbReference type="SAM" id="SignalP"/>
    </source>
</evidence>
<proteinExistence type="predicted"/>
<sequence>MKLISRLVALAVTATAVVASASPALAVGESTVSTTTAYVGDNCIDQPVNYSVALPADVKNWALKIKAIYPDGVTEGVGQIVGTFEGSPLTGTTTVQICGRVEPKGTWTLVPTITSWTDAAGKSYYDIPGTPSTFQVVGQAKSSASLKAKTKGKKVTATSKLVVTTDGTSAPIAGQPVAFQKKAGKKWKTIKSVTTSSSGTAKVKFKVKRKTTIRAYFAGAGEILVGGSGPAIPAATSKTVKVG</sequence>
<feature type="chain" id="PRO_5039692753" description="Htaa domain-containing protein" evidence="1">
    <location>
        <begin position="27"/>
        <end position="243"/>
    </location>
</feature>
<evidence type="ECO:0000313" key="2">
    <source>
        <dbReference type="EMBL" id="PUA82824.1"/>
    </source>
</evidence>
<dbReference type="EMBL" id="PYXZ01000001">
    <property type="protein sequence ID" value="PUA82824.1"/>
    <property type="molecule type" value="Genomic_DNA"/>
</dbReference>
<organism evidence="2 3">
    <name type="scientific">Nocardioides currus</name>
    <dbReference type="NCBI Taxonomy" id="2133958"/>
    <lineage>
        <taxon>Bacteria</taxon>
        <taxon>Bacillati</taxon>
        <taxon>Actinomycetota</taxon>
        <taxon>Actinomycetes</taxon>
        <taxon>Propionibacteriales</taxon>
        <taxon>Nocardioidaceae</taxon>
        <taxon>Nocardioides</taxon>
    </lineage>
</organism>
<gene>
    <name evidence="2" type="ORF">C7S10_03690</name>
</gene>
<accession>A0A2R7Z2M3</accession>
<comment type="caution">
    <text evidence="2">The sequence shown here is derived from an EMBL/GenBank/DDBJ whole genome shotgun (WGS) entry which is preliminary data.</text>
</comment>
<evidence type="ECO:0008006" key="4">
    <source>
        <dbReference type="Google" id="ProtNLM"/>
    </source>
</evidence>